<organism evidence="4 5">
    <name type="scientific">Monodelphis domestica</name>
    <name type="common">Gray short-tailed opossum</name>
    <dbReference type="NCBI Taxonomy" id="13616"/>
    <lineage>
        <taxon>Eukaryota</taxon>
        <taxon>Metazoa</taxon>
        <taxon>Chordata</taxon>
        <taxon>Craniata</taxon>
        <taxon>Vertebrata</taxon>
        <taxon>Euteleostomi</taxon>
        <taxon>Mammalia</taxon>
        <taxon>Metatheria</taxon>
        <taxon>Didelphimorphia</taxon>
        <taxon>Didelphidae</taxon>
        <taxon>Monodelphis</taxon>
    </lineage>
</organism>
<name>A0A5F8GHT2_MONDO</name>
<dbReference type="GO" id="GO:0005737">
    <property type="term" value="C:cytoplasm"/>
    <property type="evidence" value="ECO:0007669"/>
    <property type="project" value="UniProtKB-SubCell"/>
</dbReference>
<reference evidence="4" key="2">
    <citation type="submission" date="2025-08" db="UniProtKB">
        <authorList>
            <consortium name="Ensembl"/>
        </authorList>
    </citation>
    <scope>IDENTIFICATION</scope>
</reference>
<evidence type="ECO:0000256" key="2">
    <source>
        <dbReference type="ARBA" id="ARBA00022490"/>
    </source>
</evidence>
<dbReference type="Bgee" id="ENSMODG00000050735">
    <property type="expression patterns" value="Expressed in hindlimb bud and 11 other cell types or tissues"/>
</dbReference>
<reference evidence="4 5" key="1">
    <citation type="journal article" date="2007" name="Nature">
        <title>Genome of the marsupial Monodelphis domestica reveals innovation in non-coding sequences.</title>
        <authorList>
            <person name="Mikkelsen T.S."/>
            <person name="Wakefield M.J."/>
            <person name="Aken B."/>
            <person name="Amemiya C.T."/>
            <person name="Chang J.L."/>
            <person name="Duke S."/>
            <person name="Garber M."/>
            <person name="Gentles A.J."/>
            <person name="Goodstadt L."/>
            <person name="Heger A."/>
            <person name="Jurka J."/>
            <person name="Kamal M."/>
            <person name="Mauceli E."/>
            <person name="Searle S.M."/>
            <person name="Sharpe T."/>
            <person name="Baker M.L."/>
            <person name="Batzer M.A."/>
            <person name="Benos P.V."/>
            <person name="Belov K."/>
            <person name="Clamp M."/>
            <person name="Cook A."/>
            <person name="Cuff J."/>
            <person name="Das R."/>
            <person name="Davidow L."/>
            <person name="Deakin J.E."/>
            <person name="Fazzari M.J."/>
            <person name="Glass J.L."/>
            <person name="Grabherr M."/>
            <person name="Greally J.M."/>
            <person name="Gu W."/>
            <person name="Hore T.A."/>
            <person name="Huttley G.A."/>
            <person name="Kleber M."/>
            <person name="Jirtle R.L."/>
            <person name="Koina E."/>
            <person name="Lee J.T."/>
            <person name="Mahony S."/>
            <person name="Marra M.A."/>
            <person name="Miller R.D."/>
            <person name="Nicholls R.D."/>
            <person name="Oda M."/>
            <person name="Papenfuss A.T."/>
            <person name="Parra Z.E."/>
            <person name="Pollock D.D."/>
            <person name="Ray D.A."/>
            <person name="Schein J.E."/>
            <person name="Speed T.P."/>
            <person name="Thompson K."/>
            <person name="VandeBerg J.L."/>
            <person name="Wade C.M."/>
            <person name="Walker J.A."/>
            <person name="Waters P.D."/>
            <person name="Webber C."/>
            <person name="Weidman J.R."/>
            <person name="Xie X."/>
            <person name="Zody M.C."/>
            <person name="Baldwin J."/>
            <person name="Abdouelleil A."/>
            <person name="Abdulkadir J."/>
            <person name="Abebe A."/>
            <person name="Abera B."/>
            <person name="Abreu J."/>
            <person name="Acer S.C."/>
            <person name="Aftuck L."/>
            <person name="Alexander A."/>
            <person name="An P."/>
            <person name="Anderson E."/>
            <person name="Anderson S."/>
            <person name="Arachi H."/>
            <person name="Azer M."/>
            <person name="Bachantsang P."/>
            <person name="Barry A."/>
            <person name="Bayul T."/>
            <person name="Berlin A."/>
            <person name="Bessette D."/>
            <person name="Bloom T."/>
            <person name="Bloom T."/>
            <person name="Boguslavskiy L."/>
            <person name="Bonnet C."/>
            <person name="Boukhgalter B."/>
            <person name="Bourzgui I."/>
            <person name="Brown A."/>
            <person name="Cahill P."/>
            <person name="Channer S."/>
            <person name="Cheshatsang Y."/>
            <person name="Chuda L."/>
            <person name="Citroen M."/>
            <person name="Collymore A."/>
            <person name="Cooke P."/>
            <person name="Costello M."/>
            <person name="D'Aco K."/>
            <person name="Daza R."/>
            <person name="De Haan G."/>
            <person name="DeGray S."/>
            <person name="DeMaso C."/>
            <person name="Dhargay N."/>
            <person name="Dooley K."/>
            <person name="Dooley E."/>
            <person name="Doricent M."/>
            <person name="Dorje P."/>
            <person name="Dorjee K."/>
            <person name="Dupes A."/>
            <person name="Elong R."/>
            <person name="Falk J."/>
            <person name="Farina A."/>
            <person name="Faro S."/>
            <person name="Ferguson D."/>
            <person name="Fisher S."/>
            <person name="Foley C.D."/>
            <person name="Franke A."/>
            <person name="Friedrich D."/>
            <person name="Gadbois L."/>
            <person name="Gearin G."/>
            <person name="Gearin C.R."/>
            <person name="Giannoukos G."/>
            <person name="Goode T."/>
            <person name="Graham J."/>
            <person name="Grandbois E."/>
            <person name="Grewal S."/>
            <person name="Gyaltsen K."/>
            <person name="Hafez N."/>
            <person name="Hagos B."/>
            <person name="Hall J."/>
            <person name="Henson C."/>
            <person name="Hollinger A."/>
            <person name="Honan T."/>
            <person name="Huard M.D."/>
            <person name="Hughes L."/>
            <person name="Hurhula B."/>
            <person name="Husby M.E."/>
            <person name="Kamat A."/>
            <person name="Kanga B."/>
            <person name="Kashin S."/>
            <person name="Khazanovich D."/>
            <person name="Kisner P."/>
            <person name="Lance K."/>
            <person name="Lara M."/>
            <person name="Lee W."/>
            <person name="Lennon N."/>
            <person name="Letendre F."/>
            <person name="LeVine R."/>
            <person name="Lipovsky A."/>
            <person name="Liu X."/>
            <person name="Liu J."/>
            <person name="Liu S."/>
            <person name="Lokyitsang T."/>
            <person name="Lokyitsang Y."/>
            <person name="Lubonja R."/>
            <person name="Lui A."/>
            <person name="MacDonald P."/>
            <person name="Magnisalis V."/>
            <person name="Maru K."/>
            <person name="Matthews C."/>
            <person name="McCusker W."/>
            <person name="McDonough S."/>
            <person name="Mehta T."/>
            <person name="Meldrim J."/>
            <person name="Meneus L."/>
            <person name="Mihai O."/>
            <person name="Mihalev A."/>
            <person name="Mihova T."/>
            <person name="Mittelman R."/>
            <person name="Mlenga V."/>
            <person name="Montmayeur A."/>
            <person name="Mulrain L."/>
            <person name="Navidi A."/>
            <person name="Naylor J."/>
            <person name="Negash T."/>
            <person name="Nguyen T."/>
            <person name="Nguyen N."/>
            <person name="Nicol R."/>
            <person name="Norbu C."/>
            <person name="Norbu N."/>
            <person name="Novod N."/>
            <person name="O'Neill B."/>
            <person name="Osman S."/>
            <person name="Markiewicz E."/>
            <person name="Oyono O.L."/>
            <person name="Patti C."/>
            <person name="Phunkhang P."/>
            <person name="Pierre F."/>
            <person name="Priest M."/>
            <person name="Raghuraman S."/>
            <person name="Rege F."/>
            <person name="Reyes R."/>
            <person name="Rise C."/>
            <person name="Rogov P."/>
            <person name="Ross K."/>
            <person name="Ryan E."/>
            <person name="Settipalli S."/>
            <person name="Shea T."/>
            <person name="Sherpa N."/>
            <person name="Shi L."/>
            <person name="Shih D."/>
            <person name="Sparrow T."/>
            <person name="Spaulding J."/>
            <person name="Stalker J."/>
            <person name="Stange-Thomann N."/>
            <person name="Stavropoulos S."/>
            <person name="Stone C."/>
            <person name="Strader C."/>
            <person name="Tesfaye S."/>
            <person name="Thomson T."/>
            <person name="Thoulutsang Y."/>
            <person name="Thoulutsang D."/>
            <person name="Topham K."/>
            <person name="Topping I."/>
            <person name="Tsamla T."/>
            <person name="Vassiliev H."/>
            <person name="Vo A."/>
            <person name="Wangchuk T."/>
            <person name="Wangdi T."/>
            <person name="Weiand M."/>
            <person name="Wilkinson J."/>
            <person name="Wilson A."/>
            <person name="Yadav S."/>
            <person name="Young G."/>
            <person name="Yu Q."/>
            <person name="Zembek L."/>
            <person name="Zhong D."/>
            <person name="Zimmer A."/>
            <person name="Zwirko Z."/>
            <person name="Jaffe D.B."/>
            <person name="Alvarez P."/>
            <person name="Brockman W."/>
            <person name="Butler J."/>
            <person name="Chin C."/>
            <person name="Gnerre S."/>
            <person name="MacCallum I."/>
            <person name="Graves J.A."/>
            <person name="Ponting C.P."/>
            <person name="Breen M."/>
            <person name="Samollow P.B."/>
            <person name="Lander E.S."/>
            <person name="Lindblad-Toh K."/>
        </authorList>
    </citation>
    <scope>NUCLEOTIDE SEQUENCE [LARGE SCALE GENOMIC DNA]</scope>
</reference>
<keyword evidence="2" id="KW-0963">Cytoplasm</keyword>
<evidence type="ECO:0000313" key="4">
    <source>
        <dbReference type="Ensembl" id="ENSMODP00000047014.1"/>
    </source>
</evidence>
<keyword evidence="5" id="KW-1185">Reference proteome</keyword>
<proteinExistence type="predicted"/>
<evidence type="ECO:0000256" key="1">
    <source>
        <dbReference type="ARBA" id="ARBA00004496"/>
    </source>
</evidence>
<dbReference type="PROSITE" id="PS50293">
    <property type="entry name" value="TPR_REGION"/>
    <property type="match status" value="1"/>
</dbReference>
<dbReference type="InterPro" id="IPR052386">
    <property type="entry name" value="GPSM"/>
</dbReference>
<dbReference type="Ensembl" id="ENSMODT00000088172.1">
    <property type="protein sequence ID" value="ENSMODP00000047014.1"/>
    <property type="gene ID" value="ENSMODG00000050735.1"/>
</dbReference>
<protein>
    <submittedName>
        <fullName evidence="4">Uncharacterized protein</fullName>
    </submittedName>
</protein>
<evidence type="ECO:0000256" key="3">
    <source>
        <dbReference type="ARBA" id="ARBA00022737"/>
    </source>
</evidence>
<reference evidence="4" key="3">
    <citation type="submission" date="2025-09" db="UniProtKB">
        <authorList>
            <consortium name="Ensembl"/>
        </authorList>
    </citation>
    <scope>IDENTIFICATION</scope>
</reference>
<dbReference type="AlphaFoldDB" id="A0A5F8GHT2"/>
<sequence length="133" mass="14737">MIAHATFYTMVQKRKEILFKISFPSLLLSSILGAKDLLLPCLNLPLGGKKKNYQGLHSGMEASCLELALEGERLCKAGDFKAGAAFFEAAVQVGTEDLKTLSAIYSQLGNAYFYLKEYSKALEYHKHDLTLAR</sequence>
<dbReference type="InParanoid" id="A0A5F8GHT2"/>
<dbReference type="SUPFAM" id="SSF48452">
    <property type="entry name" value="TPR-like"/>
    <property type="match status" value="1"/>
</dbReference>
<dbReference type="GeneTree" id="ENSGT00940000154667"/>
<comment type="subcellular location">
    <subcellularLocation>
        <location evidence="1">Cytoplasm</location>
    </subcellularLocation>
</comment>
<accession>A0A5F8GHT2</accession>
<dbReference type="STRING" id="13616.ENSMODP00000047014"/>
<dbReference type="InterPro" id="IPR011990">
    <property type="entry name" value="TPR-like_helical_dom_sf"/>
</dbReference>
<dbReference type="PANTHER" id="PTHR45954">
    <property type="entry name" value="LD33695P"/>
    <property type="match status" value="1"/>
</dbReference>
<keyword evidence="3" id="KW-0677">Repeat</keyword>
<dbReference type="Gene3D" id="1.25.40.10">
    <property type="entry name" value="Tetratricopeptide repeat domain"/>
    <property type="match status" value="1"/>
</dbReference>
<evidence type="ECO:0000313" key="5">
    <source>
        <dbReference type="Proteomes" id="UP000002280"/>
    </source>
</evidence>
<dbReference type="Proteomes" id="UP000002280">
    <property type="component" value="Chromosome 1"/>
</dbReference>
<dbReference type="PANTHER" id="PTHR45954:SF2">
    <property type="entry name" value="G-PROTEIN-SIGNALING MODULATOR 1"/>
    <property type="match status" value="1"/>
</dbReference>